<dbReference type="EMBL" id="QGMF01000037">
    <property type="protein sequence ID" value="TVY20852.1"/>
    <property type="molecule type" value="Genomic_DNA"/>
</dbReference>
<proteinExistence type="predicted"/>
<name>A0A8T9BSA2_9HELO</name>
<dbReference type="PANTHER" id="PTHR24148:SF64">
    <property type="entry name" value="HETEROKARYON INCOMPATIBILITY DOMAIN-CONTAINING PROTEIN"/>
    <property type="match status" value="1"/>
</dbReference>
<dbReference type="AlphaFoldDB" id="A0A8T9BSA2"/>
<evidence type="ECO:0000313" key="4">
    <source>
        <dbReference type="Proteomes" id="UP000469559"/>
    </source>
</evidence>
<comment type="caution">
    <text evidence="3">The sequence shown here is derived from an EMBL/GenBank/DDBJ whole genome shotgun (WGS) entry which is preliminary data.</text>
</comment>
<feature type="domain" description="Heterokaryon incompatibility" evidence="2">
    <location>
        <begin position="255"/>
        <end position="411"/>
    </location>
</feature>
<dbReference type="Proteomes" id="UP000469559">
    <property type="component" value="Unassembled WGS sequence"/>
</dbReference>
<evidence type="ECO:0000259" key="2">
    <source>
        <dbReference type="Pfam" id="PF06985"/>
    </source>
</evidence>
<sequence length="835" mass="94914">MADNDHLHEVLSNTLVLDNVPTKEHDCGDEEEPVFEYSPLNIDTQEMRFLILKLHHGNKKGPLECSISSEPLSKCEPYTYVINTRGNPLAVLGFLIDGHVKSVSRNIVTFLDHIQSENEAQRLWFRDVCLNHQDPDEKARYWNQEWMDTMIQHAEKVIDLSEVTAALWDKGELPRPFPPKPKDWNSTKEPKGTKHHPAPLHMQKGIVEPPPPHEYLPLDYVCDEFRLVALWKADHYNDPLRASFAYSVMNDDVTYHCLSYNWGPRNEKPTCTILLNGQTFMIRKNLDKALREIRDNEFKVVIWIDAICIDQNNISERNRQIPRMLEIYDAAEAVISWAGEGDEASDTAIDFLDELQSPILHPDEHGNWGPYTVKEGDEWKITPIPDLPRRLAALYCFFSRRYFRRIWVVQELAVANLPSLYCGKKRAAWRQLDMAAYHLISILNNDKTMPAQMMAANPTLTSISIEEISYIRRLFYFRHLRSKNADSFLGQTTQNGVKDTSPGILDAVILCRDFQSTSPYDKVFSLLNLAKDFQATEFTPDYSKSLSQTYHEFAVAVARKTKSLDIICAAESVKGSELDIPSWCPDWTMPATVSSIIRHDRIPDIFMSAVIDMSGPIYNTCPQSVSTPHFDFKGPVLEVTGIILDTIKIVQQSSDDKFQSWMATAANECQTEEEQDLPVTETPFMDKFWSMLAGDPTGVWSIETTPRETWPPGTDETGGNLPFRPTCVKGDRTKHRLPYSPTGIFDIVTRGRALIITENGLMGLAPHYAREGQKLAILNTCSVPVVLEENGDGTYSFKGSVFVQGWMEGEVLEEMGLDSEEGWQVLDEGGRLRIV</sequence>
<feature type="compositionally biased region" description="Basic and acidic residues" evidence="1">
    <location>
        <begin position="180"/>
        <end position="192"/>
    </location>
</feature>
<keyword evidence="4" id="KW-1185">Reference proteome</keyword>
<gene>
    <name evidence="3" type="primary">het-6_6</name>
    <name evidence="3" type="ORF">LARI1_G002166</name>
</gene>
<dbReference type="Pfam" id="PF06985">
    <property type="entry name" value="HET"/>
    <property type="match status" value="1"/>
</dbReference>
<dbReference type="PANTHER" id="PTHR24148">
    <property type="entry name" value="ANKYRIN REPEAT DOMAIN-CONTAINING PROTEIN 39 HOMOLOG-RELATED"/>
    <property type="match status" value="1"/>
</dbReference>
<evidence type="ECO:0000256" key="1">
    <source>
        <dbReference type="SAM" id="MobiDB-lite"/>
    </source>
</evidence>
<dbReference type="InterPro" id="IPR052895">
    <property type="entry name" value="HetReg/Transcr_Mod"/>
</dbReference>
<reference evidence="3 4" key="1">
    <citation type="submission" date="2018-05" db="EMBL/GenBank/DDBJ databases">
        <title>Whole genome sequencing for identification of molecular markers to develop diagnostic detection tools for the regulated plant pathogen Lachnellula willkommii.</title>
        <authorList>
            <person name="Giroux E."/>
            <person name="Bilodeau G."/>
        </authorList>
    </citation>
    <scope>NUCLEOTIDE SEQUENCE [LARGE SCALE GENOMIC DNA]</scope>
    <source>
        <strain evidence="3 4">CBS 203.66</strain>
    </source>
</reference>
<feature type="region of interest" description="Disordered" evidence="1">
    <location>
        <begin position="174"/>
        <end position="198"/>
    </location>
</feature>
<protein>
    <submittedName>
        <fullName evidence="3">Heterokaryon incompatibility protein 6, OR allele</fullName>
    </submittedName>
</protein>
<organism evidence="3 4">
    <name type="scientific">Lachnellula arida</name>
    <dbReference type="NCBI Taxonomy" id="1316785"/>
    <lineage>
        <taxon>Eukaryota</taxon>
        <taxon>Fungi</taxon>
        <taxon>Dikarya</taxon>
        <taxon>Ascomycota</taxon>
        <taxon>Pezizomycotina</taxon>
        <taxon>Leotiomycetes</taxon>
        <taxon>Helotiales</taxon>
        <taxon>Lachnaceae</taxon>
        <taxon>Lachnellula</taxon>
    </lineage>
</organism>
<dbReference type="InterPro" id="IPR010730">
    <property type="entry name" value="HET"/>
</dbReference>
<dbReference type="OrthoDB" id="4850726at2759"/>
<dbReference type="Pfam" id="PF26639">
    <property type="entry name" value="Het-6_barrel"/>
    <property type="match status" value="1"/>
</dbReference>
<evidence type="ECO:0000313" key="3">
    <source>
        <dbReference type="EMBL" id="TVY20852.1"/>
    </source>
</evidence>
<accession>A0A8T9BSA2</accession>